<evidence type="ECO:0000313" key="2">
    <source>
        <dbReference type="EMBL" id="KKM72548.1"/>
    </source>
</evidence>
<dbReference type="InterPro" id="IPR029052">
    <property type="entry name" value="Metallo-depent_PP-like"/>
</dbReference>
<protein>
    <recommendedName>
        <fullName evidence="1">Calcineurin-like phosphoesterase domain-containing protein</fullName>
    </recommendedName>
</protein>
<dbReference type="Gene3D" id="3.60.21.10">
    <property type="match status" value="1"/>
</dbReference>
<dbReference type="GO" id="GO:0016787">
    <property type="term" value="F:hydrolase activity"/>
    <property type="evidence" value="ECO:0007669"/>
    <property type="project" value="InterPro"/>
</dbReference>
<dbReference type="EMBL" id="LAZR01009449">
    <property type="protein sequence ID" value="KKM72548.1"/>
    <property type="molecule type" value="Genomic_DNA"/>
</dbReference>
<reference evidence="2" key="1">
    <citation type="journal article" date="2015" name="Nature">
        <title>Complex archaea that bridge the gap between prokaryotes and eukaryotes.</title>
        <authorList>
            <person name="Spang A."/>
            <person name="Saw J.H."/>
            <person name="Jorgensen S.L."/>
            <person name="Zaremba-Niedzwiedzka K."/>
            <person name="Martijn J."/>
            <person name="Lind A.E."/>
            <person name="van Eijk R."/>
            <person name="Schleper C."/>
            <person name="Guy L."/>
            <person name="Ettema T.J."/>
        </authorList>
    </citation>
    <scope>NUCLEOTIDE SEQUENCE</scope>
</reference>
<dbReference type="Pfam" id="PF00149">
    <property type="entry name" value="Metallophos"/>
    <property type="match status" value="1"/>
</dbReference>
<gene>
    <name evidence="2" type="ORF">LCGC14_1419420</name>
</gene>
<comment type="caution">
    <text evidence="2">The sequence shown here is derived from an EMBL/GenBank/DDBJ whole genome shotgun (WGS) entry which is preliminary data.</text>
</comment>
<accession>A0A0F9JS90</accession>
<feature type="domain" description="Calcineurin-like phosphoesterase" evidence="1">
    <location>
        <begin position="17"/>
        <end position="112"/>
    </location>
</feature>
<proteinExistence type="predicted"/>
<dbReference type="SUPFAM" id="SSF56300">
    <property type="entry name" value="Metallo-dependent phosphatases"/>
    <property type="match status" value="1"/>
</dbReference>
<dbReference type="AlphaFoldDB" id="A0A0F9JS90"/>
<evidence type="ECO:0000259" key="1">
    <source>
        <dbReference type="Pfam" id="PF00149"/>
    </source>
</evidence>
<sequence>MLSKLINYMVYLETTTSVLIISDVHLGDKFCRRKDFSSWLSSIFESRKKGKLPYLRALVILGDFFDFIWNSLENLCSNNNFIEIYELLQAIRNKGIEIIFVLGNHEISTWGLYNWDFHTEKHRF</sequence>
<name>A0A0F9JS90_9ZZZZ</name>
<organism evidence="2">
    <name type="scientific">marine sediment metagenome</name>
    <dbReference type="NCBI Taxonomy" id="412755"/>
    <lineage>
        <taxon>unclassified sequences</taxon>
        <taxon>metagenomes</taxon>
        <taxon>ecological metagenomes</taxon>
    </lineage>
</organism>
<dbReference type="InterPro" id="IPR004843">
    <property type="entry name" value="Calcineurin-like_PHP"/>
</dbReference>